<evidence type="ECO:0000256" key="4">
    <source>
        <dbReference type="ARBA" id="ARBA00022989"/>
    </source>
</evidence>
<feature type="transmembrane region" description="Helical" evidence="6">
    <location>
        <begin position="12"/>
        <end position="30"/>
    </location>
</feature>
<protein>
    <submittedName>
        <fullName evidence="7">FtsW/RodA/SpoVE family cell cycle protein</fullName>
    </submittedName>
</protein>
<feature type="transmembrane region" description="Helical" evidence="6">
    <location>
        <begin position="164"/>
        <end position="180"/>
    </location>
</feature>
<dbReference type="InterPro" id="IPR001182">
    <property type="entry name" value="FtsW/RodA"/>
</dbReference>
<dbReference type="PANTHER" id="PTHR30474">
    <property type="entry name" value="CELL CYCLE PROTEIN"/>
    <property type="match status" value="1"/>
</dbReference>
<feature type="transmembrane region" description="Helical" evidence="6">
    <location>
        <begin position="349"/>
        <end position="374"/>
    </location>
</feature>
<accession>A0ABR8Q0D2</accession>
<keyword evidence="2 6" id="KW-0812">Transmembrane</keyword>
<dbReference type="PANTHER" id="PTHR30474:SF3">
    <property type="entry name" value="PEPTIDOGLYCAN GLYCOSYLTRANSFERASE RODA"/>
    <property type="match status" value="1"/>
</dbReference>
<keyword evidence="4 6" id="KW-1133">Transmembrane helix</keyword>
<dbReference type="RefSeq" id="WP_191747948.1">
    <property type="nucleotide sequence ID" value="NZ_JACSQZ010000004.1"/>
</dbReference>
<feature type="transmembrane region" description="Helical" evidence="6">
    <location>
        <begin position="386"/>
        <end position="404"/>
    </location>
</feature>
<feature type="transmembrane region" description="Helical" evidence="6">
    <location>
        <begin position="90"/>
        <end position="110"/>
    </location>
</feature>
<comment type="subcellular location">
    <subcellularLocation>
        <location evidence="1">Membrane</location>
        <topology evidence="1">Multi-pass membrane protein</topology>
    </subcellularLocation>
</comment>
<dbReference type="Pfam" id="PF01098">
    <property type="entry name" value="FTSW_RODA_SPOVE"/>
    <property type="match status" value="1"/>
</dbReference>
<keyword evidence="3" id="KW-0133">Cell shape</keyword>
<organism evidence="7 8">
    <name type="scientific">Clostridium gallinarum</name>
    <dbReference type="NCBI Taxonomy" id="2762246"/>
    <lineage>
        <taxon>Bacteria</taxon>
        <taxon>Bacillati</taxon>
        <taxon>Bacillota</taxon>
        <taxon>Clostridia</taxon>
        <taxon>Eubacteriales</taxon>
        <taxon>Clostridiaceae</taxon>
        <taxon>Clostridium</taxon>
    </lineage>
</organism>
<dbReference type="Proteomes" id="UP000640335">
    <property type="component" value="Unassembled WGS sequence"/>
</dbReference>
<gene>
    <name evidence="7" type="ORF">H9660_01815</name>
</gene>
<feature type="transmembrane region" description="Helical" evidence="6">
    <location>
        <begin position="36"/>
        <end position="55"/>
    </location>
</feature>
<sequence length="411" mass="45878">MNKALKLEKRVLKLIYLLCLLLFTNLALLQKPFDKKALIIGVILCIIIGLSHYILRRFYPDGDKFMFIFSSILAVVGIAVLYRIDPSFAYKQLVWVTLGIIGYMTIVIALPDLKSFAKYKKIYMITTLVLMPMGLIYNLVMGSSVNGAMNWVYIGPFSFQPSEFGKIALVLYLSASLMNYESKNVIKEDFKQLIEPALVVMFSLVCMVLQTDLGSTLIFFGISVTMLYIATSKKKYVFTCLGLSAVGAIGAYGVFGHVQRRVKIWLDPWKYQYDEGRQIVQGLYAISSGGLFGVGLGNGYPDLIFASESDYIFAIICEEFGIIFAVGLMIIYFLLFYRGIRIAFLTKDRFSLLAAVGFSTMIACQTLVIVGGIFKVIPLTGITLPLISYGGSSMLTIFFALGILQKISEEY</sequence>
<feature type="transmembrane region" description="Helical" evidence="6">
    <location>
        <begin position="236"/>
        <end position="258"/>
    </location>
</feature>
<evidence type="ECO:0000313" key="7">
    <source>
        <dbReference type="EMBL" id="MBD7913874.1"/>
    </source>
</evidence>
<evidence type="ECO:0000256" key="6">
    <source>
        <dbReference type="SAM" id="Phobius"/>
    </source>
</evidence>
<name>A0ABR8Q0D2_9CLOT</name>
<feature type="transmembrane region" description="Helical" evidence="6">
    <location>
        <begin position="122"/>
        <end position="144"/>
    </location>
</feature>
<evidence type="ECO:0000256" key="2">
    <source>
        <dbReference type="ARBA" id="ARBA00022692"/>
    </source>
</evidence>
<dbReference type="EMBL" id="JACSQZ010000004">
    <property type="protein sequence ID" value="MBD7913874.1"/>
    <property type="molecule type" value="Genomic_DNA"/>
</dbReference>
<evidence type="ECO:0000256" key="1">
    <source>
        <dbReference type="ARBA" id="ARBA00004141"/>
    </source>
</evidence>
<evidence type="ECO:0000256" key="3">
    <source>
        <dbReference type="ARBA" id="ARBA00022960"/>
    </source>
</evidence>
<feature type="transmembrane region" description="Helical" evidence="6">
    <location>
        <begin position="312"/>
        <end position="337"/>
    </location>
</feature>
<keyword evidence="8" id="KW-1185">Reference proteome</keyword>
<feature type="transmembrane region" description="Helical" evidence="6">
    <location>
        <begin position="279"/>
        <end position="300"/>
    </location>
</feature>
<comment type="caution">
    <text evidence="7">The sequence shown here is derived from an EMBL/GenBank/DDBJ whole genome shotgun (WGS) entry which is preliminary data.</text>
</comment>
<feature type="transmembrane region" description="Helical" evidence="6">
    <location>
        <begin position="67"/>
        <end position="84"/>
    </location>
</feature>
<reference evidence="7 8" key="1">
    <citation type="submission" date="2020-08" db="EMBL/GenBank/DDBJ databases">
        <title>A Genomic Blueprint of the Chicken Gut Microbiome.</title>
        <authorList>
            <person name="Gilroy R."/>
            <person name="Ravi A."/>
            <person name="Getino M."/>
            <person name="Pursley I."/>
            <person name="Horton D.L."/>
            <person name="Alikhan N.-F."/>
            <person name="Baker D."/>
            <person name="Gharbi K."/>
            <person name="Hall N."/>
            <person name="Watson M."/>
            <person name="Adriaenssens E.M."/>
            <person name="Foster-Nyarko E."/>
            <person name="Jarju S."/>
            <person name="Secka A."/>
            <person name="Antonio M."/>
            <person name="Oren A."/>
            <person name="Chaudhuri R."/>
            <person name="La Ragione R.M."/>
            <person name="Hildebrand F."/>
            <person name="Pallen M.J."/>
        </authorList>
    </citation>
    <scope>NUCLEOTIDE SEQUENCE [LARGE SCALE GENOMIC DNA]</scope>
    <source>
        <strain evidence="7 8">Sa3CUN1</strain>
    </source>
</reference>
<feature type="transmembrane region" description="Helical" evidence="6">
    <location>
        <begin position="201"/>
        <end position="230"/>
    </location>
</feature>
<evidence type="ECO:0000256" key="5">
    <source>
        <dbReference type="ARBA" id="ARBA00023136"/>
    </source>
</evidence>
<evidence type="ECO:0000313" key="8">
    <source>
        <dbReference type="Proteomes" id="UP000640335"/>
    </source>
</evidence>
<proteinExistence type="predicted"/>
<keyword evidence="5 6" id="KW-0472">Membrane</keyword>